<feature type="transmembrane region" description="Helical" evidence="7">
    <location>
        <begin position="115"/>
        <end position="134"/>
    </location>
</feature>
<dbReference type="FunFam" id="1.20.1250.20:FF:000057">
    <property type="entry name" value="MFS general substrate transporter"/>
    <property type="match status" value="1"/>
</dbReference>
<protein>
    <submittedName>
        <fullName evidence="9">MFS general substrate transporter</fullName>
    </submittedName>
</protein>
<organism evidence="9 10">
    <name type="scientific">Rhodotorula diobovata</name>
    <dbReference type="NCBI Taxonomy" id="5288"/>
    <lineage>
        <taxon>Eukaryota</taxon>
        <taxon>Fungi</taxon>
        <taxon>Dikarya</taxon>
        <taxon>Basidiomycota</taxon>
        <taxon>Pucciniomycotina</taxon>
        <taxon>Microbotryomycetes</taxon>
        <taxon>Sporidiobolales</taxon>
        <taxon>Sporidiobolaceae</taxon>
        <taxon>Rhodotorula</taxon>
    </lineage>
</organism>
<comment type="subcellular location">
    <subcellularLocation>
        <location evidence="1">Membrane</location>
        <topology evidence="1">Multi-pass membrane protein</topology>
    </subcellularLocation>
</comment>
<feature type="compositionally biased region" description="Basic and acidic residues" evidence="6">
    <location>
        <begin position="9"/>
        <end position="25"/>
    </location>
</feature>
<dbReference type="Gene3D" id="1.20.1250.20">
    <property type="entry name" value="MFS general substrate transporter like domains"/>
    <property type="match status" value="2"/>
</dbReference>
<dbReference type="GO" id="GO:0022857">
    <property type="term" value="F:transmembrane transporter activity"/>
    <property type="evidence" value="ECO:0007669"/>
    <property type="project" value="InterPro"/>
</dbReference>
<feature type="transmembrane region" description="Helical" evidence="7">
    <location>
        <begin position="346"/>
        <end position="367"/>
    </location>
</feature>
<dbReference type="InterPro" id="IPR011701">
    <property type="entry name" value="MFS"/>
</dbReference>
<keyword evidence="3 7" id="KW-0812">Transmembrane</keyword>
<dbReference type="OrthoDB" id="2985014at2759"/>
<sequence>MSNDLSKMPSKEQDVFEERDERAAEEAITMSPEDRQRLERKLVRKLDARFSILVIIYILNYIDRNAASSARTKGLEADLGLKGREMDTLLSILYVGYILMQIPSNALVQYTGRPSIVLPVAVLVWGGISTAMGATHSFGPALACRFLLGFVEAAFFPGALMLLAAWYPKTSLGKRFTGLYCGSLISNAFGPLIAAGILANMEGAGGIRAWRWLFYIEGAITMFVALIAYFVLPDFPSAPGWGFSKAEKQLAVQRMTEDVGIKDDTSKISNWAAVKLALTDYKLWLMALALTSMTIGLSFNQFFPQLTKTLGYNNTTSLILCAPPFFFAAIMAFLVSAHSDKTQERFLHIVIPLCFGIVGFIISMTTSSFGPRYFSFFLQAQSYSGFVCFLAWVSSTFARPAMTRSIAIAAVNALSQLGNVTGAYVFPTAWAPSYAKSYAICISTFVFCILLCTVHRFNLARLNRKLAARDEAEANGKEHAGLGPLDFPAGFRYVL</sequence>
<feature type="region of interest" description="Disordered" evidence="6">
    <location>
        <begin position="1"/>
        <end position="30"/>
    </location>
</feature>
<dbReference type="Proteomes" id="UP000311382">
    <property type="component" value="Unassembled WGS sequence"/>
</dbReference>
<reference evidence="9 10" key="1">
    <citation type="submission" date="2019-03" db="EMBL/GenBank/DDBJ databases">
        <title>Rhodosporidium diobovatum UCD-FST 08-225 genome sequencing, assembly, and annotation.</title>
        <authorList>
            <person name="Fakankun I.U."/>
            <person name="Fristensky B."/>
            <person name="Levin D.B."/>
        </authorList>
    </citation>
    <scope>NUCLEOTIDE SEQUENCE [LARGE SCALE GENOMIC DNA]</scope>
    <source>
        <strain evidence="9 10">UCD-FST 08-225</strain>
    </source>
</reference>
<feature type="transmembrane region" description="Helical" evidence="7">
    <location>
        <begin position="212"/>
        <end position="232"/>
    </location>
</feature>
<feature type="transmembrane region" description="Helical" evidence="7">
    <location>
        <begin position="179"/>
        <end position="200"/>
    </location>
</feature>
<dbReference type="Pfam" id="PF07690">
    <property type="entry name" value="MFS_1"/>
    <property type="match status" value="1"/>
</dbReference>
<evidence type="ECO:0000259" key="8">
    <source>
        <dbReference type="PROSITE" id="PS50850"/>
    </source>
</evidence>
<evidence type="ECO:0000313" key="10">
    <source>
        <dbReference type="Proteomes" id="UP000311382"/>
    </source>
</evidence>
<keyword evidence="2" id="KW-0813">Transport</keyword>
<accession>A0A5C5FVL0</accession>
<feature type="transmembrane region" description="Helical" evidence="7">
    <location>
        <begin position="405"/>
        <end position="425"/>
    </location>
</feature>
<feature type="transmembrane region" description="Helical" evidence="7">
    <location>
        <begin position="283"/>
        <end position="303"/>
    </location>
</feature>
<keyword evidence="5 7" id="KW-0472">Membrane</keyword>
<evidence type="ECO:0000256" key="4">
    <source>
        <dbReference type="ARBA" id="ARBA00022989"/>
    </source>
</evidence>
<gene>
    <name evidence="9" type="ORF">DMC30DRAFT_365570</name>
</gene>
<evidence type="ECO:0000256" key="6">
    <source>
        <dbReference type="SAM" id="MobiDB-lite"/>
    </source>
</evidence>
<keyword evidence="4 7" id="KW-1133">Transmembrane helix</keyword>
<evidence type="ECO:0000256" key="3">
    <source>
        <dbReference type="ARBA" id="ARBA00022692"/>
    </source>
</evidence>
<evidence type="ECO:0000313" key="9">
    <source>
        <dbReference type="EMBL" id="TNY20064.1"/>
    </source>
</evidence>
<evidence type="ECO:0000256" key="1">
    <source>
        <dbReference type="ARBA" id="ARBA00004141"/>
    </source>
</evidence>
<dbReference type="EMBL" id="SOZI01000077">
    <property type="protein sequence ID" value="TNY20064.1"/>
    <property type="molecule type" value="Genomic_DNA"/>
</dbReference>
<feature type="transmembrane region" description="Helical" evidence="7">
    <location>
        <begin position="89"/>
        <end position="108"/>
    </location>
</feature>
<evidence type="ECO:0000256" key="5">
    <source>
        <dbReference type="ARBA" id="ARBA00023136"/>
    </source>
</evidence>
<proteinExistence type="predicted"/>
<dbReference type="FunFam" id="1.20.1250.20:FF:000013">
    <property type="entry name" value="MFS general substrate transporter"/>
    <property type="match status" value="1"/>
</dbReference>
<feature type="transmembrane region" description="Helical" evidence="7">
    <location>
        <begin position="146"/>
        <end position="167"/>
    </location>
</feature>
<name>A0A5C5FVL0_9BASI</name>
<dbReference type="AlphaFoldDB" id="A0A5C5FVL0"/>
<feature type="transmembrane region" description="Helical" evidence="7">
    <location>
        <begin position="315"/>
        <end position="334"/>
    </location>
</feature>
<dbReference type="PROSITE" id="PS50850">
    <property type="entry name" value="MFS"/>
    <property type="match status" value="1"/>
</dbReference>
<dbReference type="InterPro" id="IPR036259">
    <property type="entry name" value="MFS_trans_sf"/>
</dbReference>
<feature type="transmembrane region" description="Helical" evidence="7">
    <location>
        <begin position="373"/>
        <end position="393"/>
    </location>
</feature>
<dbReference type="PANTHER" id="PTHR43791:SF6">
    <property type="entry name" value="TRANSPORTER, PUTATIVE (AFU_ORTHOLOGUE AFUA_1G16690)-RELATED"/>
    <property type="match status" value="1"/>
</dbReference>
<keyword evidence="10" id="KW-1185">Reference proteome</keyword>
<dbReference type="PANTHER" id="PTHR43791">
    <property type="entry name" value="PERMEASE-RELATED"/>
    <property type="match status" value="1"/>
</dbReference>
<dbReference type="SUPFAM" id="SSF103473">
    <property type="entry name" value="MFS general substrate transporter"/>
    <property type="match status" value="1"/>
</dbReference>
<feature type="transmembrane region" description="Helical" evidence="7">
    <location>
        <begin position="437"/>
        <end position="459"/>
    </location>
</feature>
<comment type="caution">
    <text evidence="9">The sequence shown here is derived from an EMBL/GenBank/DDBJ whole genome shotgun (WGS) entry which is preliminary data.</text>
</comment>
<feature type="domain" description="Major facilitator superfamily (MFS) profile" evidence="8">
    <location>
        <begin position="49"/>
        <end position="456"/>
    </location>
</feature>
<dbReference type="GO" id="GO:0016020">
    <property type="term" value="C:membrane"/>
    <property type="evidence" value="ECO:0007669"/>
    <property type="project" value="UniProtKB-SubCell"/>
</dbReference>
<dbReference type="InterPro" id="IPR020846">
    <property type="entry name" value="MFS_dom"/>
</dbReference>
<evidence type="ECO:0000256" key="7">
    <source>
        <dbReference type="SAM" id="Phobius"/>
    </source>
</evidence>
<evidence type="ECO:0000256" key="2">
    <source>
        <dbReference type="ARBA" id="ARBA00022448"/>
    </source>
</evidence>
<dbReference type="STRING" id="5288.A0A5C5FVL0"/>